<proteinExistence type="predicted"/>
<gene>
    <name evidence="1" type="ORF">PF011_g11063</name>
</gene>
<evidence type="ECO:0000313" key="1">
    <source>
        <dbReference type="EMBL" id="KAE9007580.1"/>
    </source>
</evidence>
<dbReference type="AlphaFoldDB" id="A0A6A3KJU2"/>
<reference evidence="1 2" key="1">
    <citation type="submission" date="2018-09" db="EMBL/GenBank/DDBJ databases">
        <title>Genomic investigation of the strawberry pathogen Phytophthora fragariae indicates pathogenicity is determined by transcriptional variation in three key races.</title>
        <authorList>
            <person name="Adams T.M."/>
            <person name="Armitage A.D."/>
            <person name="Sobczyk M.K."/>
            <person name="Bates H.J."/>
            <person name="Dunwell J.M."/>
            <person name="Nellist C.F."/>
            <person name="Harrison R.J."/>
        </authorList>
    </citation>
    <scope>NUCLEOTIDE SEQUENCE [LARGE SCALE GENOMIC DNA]</scope>
    <source>
        <strain evidence="1 2">SCRP245</strain>
    </source>
</reference>
<name>A0A6A3KJU2_9STRA</name>
<accession>A0A6A3KJU2</accession>
<dbReference type="PANTHER" id="PTHR11439:SF440">
    <property type="entry name" value="INTEGRASE CATALYTIC DOMAIN-CONTAINING PROTEIN"/>
    <property type="match status" value="1"/>
</dbReference>
<evidence type="ECO:0000313" key="2">
    <source>
        <dbReference type="Proteomes" id="UP000460718"/>
    </source>
</evidence>
<dbReference type="EMBL" id="QXFW01000603">
    <property type="protein sequence ID" value="KAE9007580.1"/>
    <property type="molecule type" value="Genomic_DNA"/>
</dbReference>
<dbReference type="Proteomes" id="UP000460718">
    <property type="component" value="Unassembled WGS sequence"/>
</dbReference>
<dbReference type="PANTHER" id="PTHR11439">
    <property type="entry name" value="GAG-POL-RELATED RETROTRANSPOSON"/>
    <property type="match status" value="1"/>
</dbReference>
<comment type="caution">
    <text evidence="1">The sequence shown here is derived from an EMBL/GenBank/DDBJ whole genome shotgun (WGS) entry which is preliminary data.</text>
</comment>
<evidence type="ECO:0008006" key="3">
    <source>
        <dbReference type="Google" id="ProtNLM"/>
    </source>
</evidence>
<dbReference type="CDD" id="cd09272">
    <property type="entry name" value="RNase_HI_RT_Ty1"/>
    <property type="match status" value="1"/>
</dbReference>
<sequence>MTDWRLAKRITRYLKDTKVLKLGMRVETIGGHPIRIESWSDADFVASKGDQTSVTGGVVTMDGAIVQWICKKQTGVSLSTMETESTSASHVGRELLRLRRLVHELGFEVVQPMPMHMDNQVAIKQRGSRIAWQAPSMSTSISSSSATSR</sequence>
<organism evidence="1 2">
    <name type="scientific">Phytophthora fragariae</name>
    <dbReference type="NCBI Taxonomy" id="53985"/>
    <lineage>
        <taxon>Eukaryota</taxon>
        <taxon>Sar</taxon>
        <taxon>Stramenopiles</taxon>
        <taxon>Oomycota</taxon>
        <taxon>Peronosporomycetes</taxon>
        <taxon>Peronosporales</taxon>
        <taxon>Peronosporaceae</taxon>
        <taxon>Phytophthora</taxon>
    </lineage>
</organism>
<protein>
    <recommendedName>
        <fullName evidence="3">Reverse transcriptase Ty1/copia-type domain-containing protein</fullName>
    </recommendedName>
</protein>